<dbReference type="Pfam" id="PF12099">
    <property type="entry name" value="DUF3575"/>
    <property type="match status" value="1"/>
</dbReference>
<accession>A0A431U250</accession>
<evidence type="ECO:0000313" key="2">
    <source>
        <dbReference type="EMBL" id="RTQ49288.1"/>
    </source>
</evidence>
<dbReference type="InterPro" id="IPR021958">
    <property type="entry name" value="DUF3575"/>
</dbReference>
<dbReference type="AlphaFoldDB" id="A0A431U250"/>
<keyword evidence="3" id="KW-1185">Reference proteome</keyword>
<comment type="caution">
    <text evidence="2">The sequence shown here is derived from an EMBL/GenBank/DDBJ whole genome shotgun (WGS) entry which is preliminary data.</text>
</comment>
<gene>
    <name evidence="2" type="ORF">EJV47_14200</name>
</gene>
<dbReference type="Proteomes" id="UP000282184">
    <property type="component" value="Unassembled WGS sequence"/>
</dbReference>
<feature type="signal peptide" evidence="1">
    <location>
        <begin position="1"/>
        <end position="20"/>
    </location>
</feature>
<proteinExistence type="predicted"/>
<organism evidence="2 3">
    <name type="scientific">Hymenobacter gummosus</name>
    <dbReference type="NCBI Taxonomy" id="1776032"/>
    <lineage>
        <taxon>Bacteria</taxon>
        <taxon>Pseudomonadati</taxon>
        <taxon>Bacteroidota</taxon>
        <taxon>Cytophagia</taxon>
        <taxon>Cytophagales</taxon>
        <taxon>Hymenobacteraceae</taxon>
        <taxon>Hymenobacter</taxon>
    </lineage>
</organism>
<name>A0A431U250_9BACT</name>
<dbReference type="RefSeq" id="WP_126693819.1">
    <property type="nucleotide sequence ID" value="NZ_RXOF01000007.1"/>
</dbReference>
<dbReference type="SUPFAM" id="SSF103515">
    <property type="entry name" value="Autotransporter"/>
    <property type="match status" value="1"/>
</dbReference>
<protein>
    <submittedName>
        <fullName evidence="2">DUF3575 domain-containing protein</fullName>
    </submittedName>
</protein>
<sequence>MKHAVLALMLLAGSATTALAQRTHAIKLNVLSTGVRTASLFYEHKVRERGSAQLGLALTSLGSGDNRLSGVTLTPEYRFYLSGQALDGFYVAPFVRFRSFKMTAPSNQFDQYGNPSTEIYTGRTQTFGGGVVAGYQWLISERLTLDVYGGLSHSFSSFSSKEGISAGEFDDYSRLSGVGLSFSRMFSNTGLRSGFTFGVAF</sequence>
<evidence type="ECO:0000256" key="1">
    <source>
        <dbReference type="SAM" id="SignalP"/>
    </source>
</evidence>
<keyword evidence="1" id="KW-0732">Signal</keyword>
<reference evidence="2 3" key="1">
    <citation type="submission" date="2018-12" db="EMBL/GenBank/DDBJ databases">
        <title>Hymenobacter gummosus sp. nov., isolated from a spring.</title>
        <authorList>
            <person name="Nie L."/>
        </authorList>
    </citation>
    <scope>NUCLEOTIDE SEQUENCE [LARGE SCALE GENOMIC DNA]</scope>
    <source>
        <strain evidence="2 3">KCTC 52166</strain>
    </source>
</reference>
<dbReference type="OrthoDB" id="1118958at2"/>
<dbReference type="EMBL" id="RXOF01000007">
    <property type="protein sequence ID" value="RTQ49288.1"/>
    <property type="molecule type" value="Genomic_DNA"/>
</dbReference>
<evidence type="ECO:0000313" key="3">
    <source>
        <dbReference type="Proteomes" id="UP000282184"/>
    </source>
</evidence>
<dbReference type="InterPro" id="IPR036709">
    <property type="entry name" value="Autotransporte_beta_dom_sf"/>
</dbReference>
<feature type="chain" id="PRO_5019517978" evidence="1">
    <location>
        <begin position="21"/>
        <end position="201"/>
    </location>
</feature>